<dbReference type="EMBL" id="FLRH01000003">
    <property type="protein sequence ID" value="SBT66943.1"/>
    <property type="molecule type" value="Genomic_DNA"/>
</dbReference>
<proteinExistence type="predicted"/>
<gene>
    <name evidence="2" type="ORF">GA0070622_3993</name>
</gene>
<dbReference type="RefSeq" id="WP_091575134.1">
    <property type="nucleotide sequence ID" value="NZ_FLRH01000003.1"/>
</dbReference>
<dbReference type="OrthoDB" id="5119191at2"/>
<dbReference type="Proteomes" id="UP000199558">
    <property type="component" value="Unassembled WGS sequence"/>
</dbReference>
<organism evidence="2 3">
    <name type="scientific">Micromonospora sediminicola</name>
    <dbReference type="NCBI Taxonomy" id="946078"/>
    <lineage>
        <taxon>Bacteria</taxon>
        <taxon>Bacillati</taxon>
        <taxon>Actinomycetota</taxon>
        <taxon>Actinomycetes</taxon>
        <taxon>Micromonosporales</taxon>
        <taxon>Micromonosporaceae</taxon>
        <taxon>Micromonospora</taxon>
    </lineage>
</organism>
<sequence>MRPRRLIAVLAPVAFAPLLLAGGLWWAQRPVEPAWHDNAVADATDTVDRVEARFARDHLYTAEEFVHAAGQEPAVTVLQVRGETHWQTGVTLVLRVTGHGAGVNGRGETVEGTESVCFRLRLGPERDDRDDDIDCPAGDPVPVPRDPSLDGVDDRLRRALGTAGPDEAAVRAAVAGLKLDPAVRQEIAVEGGTIGVALRASQYDCLLARVGATGAQTWRPSHTQLAPGELSCSAGLALSSQFGRRER</sequence>
<evidence type="ECO:0000313" key="2">
    <source>
        <dbReference type="EMBL" id="SBT66943.1"/>
    </source>
</evidence>
<evidence type="ECO:0000313" key="3">
    <source>
        <dbReference type="Proteomes" id="UP000199558"/>
    </source>
</evidence>
<evidence type="ECO:0000256" key="1">
    <source>
        <dbReference type="SAM" id="MobiDB-lite"/>
    </source>
</evidence>
<keyword evidence="3" id="KW-1185">Reference proteome</keyword>
<protein>
    <submittedName>
        <fullName evidence="2">Uncharacterized protein</fullName>
    </submittedName>
</protein>
<name>A0A1A9BCR9_9ACTN</name>
<feature type="region of interest" description="Disordered" evidence="1">
    <location>
        <begin position="128"/>
        <end position="151"/>
    </location>
</feature>
<dbReference type="AlphaFoldDB" id="A0A1A9BCR9"/>
<reference evidence="3" key="1">
    <citation type="submission" date="2016-06" db="EMBL/GenBank/DDBJ databases">
        <authorList>
            <person name="Varghese N."/>
            <person name="Submissions Spin"/>
        </authorList>
    </citation>
    <scope>NUCLEOTIDE SEQUENCE [LARGE SCALE GENOMIC DNA]</scope>
    <source>
        <strain evidence="3">DSM 45794</strain>
    </source>
</reference>
<accession>A0A1A9BCR9</accession>